<evidence type="ECO:0000313" key="2">
    <source>
        <dbReference type="Proteomes" id="UP000001471"/>
    </source>
</evidence>
<organism evidence="1 2">
    <name type="scientific">Pyrenophora tritici-repentis (strain Pt-1C-BFP)</name>
    <name type="common">Wheat tan spot fungus</name>
    <name type="synonym">Drechslera tritici-repentis</name>
    <dbReference type="NCBI Taxonomy" id="426418"/>
    <lineage>
        <taxon>Eukaryota</taxon>
        <taxon>Fungi</taxon>
        <taxon>Dikarya</taxon>
        <taxon>Ascomycota</taxon>
        <taxon>Pezizomycotina</taxon>
        <taxon>Dothideomycetes</taxon>
        <taxon>Pleosporomycetidae</taxon>
        <taxon>Pleosporales</taxon>
        <taxon>Pleosporineae</taxon>
        <taxon>Pleosporaceae</taxon>
        <taxon>Pyrenophora</taxon>
    </lineage>
</organism>
<sequence>MTTIAHYAAIARHTSRFKELFHTFVQGRHDLFGRSEALDGMSSLHIARCTNTEYWRAELGWQWQWKWKWQMCFRRGLHQKMGDTRYR</sequence>
<accession>B2WC49</accession>
<dbReference type="InParanoid" id="B2WC49"/>
<name>B2WC49_PYRTR</name>
<dbReference type="EMBL" id="DS231622">
    <property type="protein sequence ID" value="EDU50477.1"/>
    <property type="molecule type" value="Genomic_DNA"/>
</dbReference>
<dbReference type="Proteomes" id="UP000001471">
    <property type="component" value="Unassembled WGS sequence"/>
</dbReference>
<protein>
    <submittedName>
        <fullName evidence="1">Uncharacterized protein</fullName>
    </submittedName>
</protein>
<proteinExistence type="predicted"/>
<gene>
    <name evidence="1" type="ORF">PTRG_07558</name>
</gene>
<dbReference type="AlphaFoldDB" id="B2WC49"/>
<reference evidence="2" key="1">
    <citation type="journal article" date="2013" name="G3 (Bethesda)">
        <title>Comparative genomics of a plant-pathogenic fungus, Pyrenophora tritici-repentis, reveals transduplication and the impact of repeat elements on pathogenicity and population divergence.</title>
        <authorList>
            <person name="Manning V.A."/>
            <person name="Pandelova I."/>
            <person name="Dhillon B."/>
            <person name="Wilhelm L.J."/>
            <person name="Goodwin S.B."/>
            <person name="Berlin A.M."/>
            <person name="Figueroa M."/>
            <person name="Freitag M."/>
            <person name="Hane J.K."/>
            <person name="Henrissat B."/>
            <person name="Holman W.H."/>
            <person name="Kodira C.D."/>
            <person name="Martin J."/>
            <person name="Oliver R.P."/>
            <person name="Robbertse B."/>
            <person name="Schackwitz W."/>
            <person name="Schwartz D.C."/>
            <person name="Spatafora J.W."/>
            <person name="Turgeon B.G."/>
            <person name="Yandava C."/>
            <person name="Young S."/>
            <person name="Zhou S."/>
            <person name="Zeng Q."/>
            <person name="Grigoriev I.V."/>
            <person name="Ma L.-J."/>
            <person name="Ciuffetti L.M."/>
        </authorList>
    </citation>
    <scope>NUCLEOTIDE SEQUENCE [LARGE SCALE GENOMIC DNA]</scope>
    <source>
        <strain evidence="2">Pt-1C-BFP</strain>
    </source>
</reference>
<evidence type="ECO:0000313" key="1">
    <source>
        <dbReference type="EMBL" id="EDU50477.1"/>
    </source>
</evidence>
<dbReference type="HOGENOM" id="CLU_2484452_0_0_1"/>